<comment type="caution">
    <text evidence="1">The sequence shown here is derived from an EMBL/GenBank/DDBJ whole genome shotgun (WGS) entry which is preliminary data.</text>
</comment>
<sequence length="1642" mass="182176">MSWVALYTNVVWTTAKQIQEKSRGHEPMCYSSEGYHPISSLRVFDFSPCFEAVAVLPVPLLGLILCAGFDLAHMRRKGPKKRRDGWSASRMWMKTALLSLATIFALVNVILLLVSLPHRFSNIFMLPAILHLIAMPILLVLSHLNHQRSLRSSSVVLIFWPIYLSVIGVVLRTRINIVALGQQHESGGFGRSDGLGWTAFAMYLASVTVGIVAWLIECWGPDNSRIILRENVDYDSSAKPSDRKHSRRSLSRIRSSSNASSRGNGTNGNKVGYEPVFSDEADIPREVDEDRADNESDSLMNKGIEEKIMMEDSESPVLRSNIYNRLTFGWLTPMMRLGAKRYIEEDDMWPLPSADSAESLNRRLESAWADQRRKVQAGKKKHASLTIALIKAYGGPYLVAGGMKAVYDCLSFLQPQLLRLLLDFVQSYETTDEHGETRRQEPIRGFAIATAMFISANLATFLLHQYFDRCFATTMRIRGGLVTLIYKKSLVLSNGEKGGRTTGDITNLQSVDATRVGDLTQYLHIAWSGPLQIILAFVSLYRLIGWQSFVGVAIMVISLPINTVISRYLKDLQKEQMKNKDARSRLMNEILTNIRSIKLYGWEEAFSQKVFEVRNNRELRMLRKIGIFNAFSFFFWSTTPFLVAFASFSTFALTSKTPLTAEKIFPAISLFQLLAFPLGVFSNIISSIIEAVVSIGRMEDFLNGEELQKDARLVEPAVSAEVSVDRQAEMVTIQNGEFRWLSTAPEPTLRDINLSIKKGELITVLGRVGDGKSSLLSSILGELHRDKGSVIVRGSIAYYNQNPFVLSDSIKQNILFGHRYDSDFYEKVIDACALRPDLAIFAEGDATQVGEKGVSLSGGQRARIALARAVYARADLYLLDDPLSAAHVGKHIFDNVLGPQGLLRSKARILCTNAITWLENSDEIIMMRQGSILARSTYADAMRDSNSELNKLITGLGKQAEEVNESSEEQIGDEASQDTAVDFDVDGESADPTREERQSEIDDAQSGIPLANRRASVATMRRASMLSLRRSKIEAVRELKADSKPKEHSEKGQVKRAVYAEYIKAASRIGVAGFLLSIVLAQATSILGNVVLRYWGKRNSEMHQNVSTGKYLLAYGVVGLSSSVFSVSATVLLWVYCAIRCSRELHDRSFAALMRSPMSFFETVPMGRVLNIFTRDIFVIDEVLVRVFSAFFRTMASVIGTLAVIAFGAPVVLLMVIPLGFAYRVIMRYYLATSRELKRLDAVSRSPVFAWFSETLSGVSTIRAYGQQERFIANNEARLDRNMACYMPAQSVNRWLAVRLESLGSCLMYAAALTSVVGMLVSKRLDAGLVGLTMSYVISVTGSLNWAVRSASEVEQNIISVERVLGYTHLASEAPVETAEDKKLPATWPSQGAIEFQHYSARYRPELDLCLRDISIKIQGGEKIGICGRTGAGKSSTTLALFRIIEAAQGKILVDGVDIATMGLKDLRRRLSIIPQSPEIFSGTLRMNIDPLHAHSDAEIWFALEKSHLKRFVSEQLSGGLDAEIDEGGSNLSAGQKQLVCFARALLRKTKILILDEATSSIDLETDEAVQGILRGPDFKGVTTLTIAHRINTIMDSDRVLVLDQGKVAEFDTPENLLSRSDSIFTSLVKQAGLYGNDAGDG</sequence>
<reference evidence="1" key="1">
    <citation type="submission" date="2023-04" db="EMBL/GenBank/DDBJ databases">
        <title>Draft Genome sequencing of Naganishia species isolated from polar environments using Oxford Nanopore Technology.</title>
        <authorList>
            <person name="Leo P."/>
            <person name="Venkateswaran K."/>
        </authorList>
    </citation>
    <scope>NUCLEOTIDE SEQUENCE</scope>
    <source>
        <strain evidence="1">DBVPG 5303</strain>
    </source>
</reference>
<keyword evidence="2" id="KW-1185">Reference proteome</keyword>
<dbReference type="Proteomes" id="UP001234202">
    <property type="component" value="Unassembled WGS sequence"/>
</dbReference>
<evidence type="ECO:0000313" key="2">
    <source>
        <dbReference type="Proteomes" id="UP001234202"/>
    </source>
</evidence>
<proteinExistence type="predicted"/>
<accession>A0ACC2XMR2</accession>
<protein>
    <submittedName>
        <fullName evidence="1">Uncharacterized protein</fullName>
    </submittedName>
</protein>
<gene>
    <name evidence="1" type="ORF">QFC24_003018</name>
</gene>
<organism evidence="1 2">
    <name type="scientific">Naganishia onofrii</name>
    <dbReference type="NCBI Taxonomy" id="1851511"/>
    <lineage>
        <taxon>Eukaryota</taxon>
        <taxon>Fungi</taxon>
        <taxon>Dikarya</taxon>
        <taxon>Basidiomycota</taxon>
        <taxon>Agaricomycotina</taxon>
        <taxon>Tremellomycetes</taxon>
        <taxon>Filobasidiales</taxon>
        <taxon>Filobasidiaceae</taxon>
        <taxon>Naganishia</taxon>
    </lineage>
</organism>
<evidence type="ECO:0000313" key="1">
    <source>
        <dbReference type="EMBL" id="KAJ9124651.1"/>
    </source>
</evidence>
<name>A0ACC2XMR2_9TREE</name>
<dbReference type="EMBL" id="JASBWV010000009">
    <property type="protein sequence ID" value="KAJ9124651.1"/>
    <property type="molecule type" value="Genomic_DNA"/>
</dbReference>